<dbReference type="Proteomes" id="UP000078512">
    <property type="component" value="Unassembled WGS sequence"/>
</dbReference>
<keyword evidence="3" id="KW-1185">Reference proteome</keyword>
<proteinExistence type="predicted"/>
<feature type="compositionally biased region" description="Polar residues" evidence="1">
    <location>
        <begin position="24"/>
        <end position="49"/>
    </location>
</feature>
<organism evidence="2 3">
    <name type="scientific">Linnemannia elongata AG-77</name>
    <dbReference type="NCBI Taxonomy" id="1314771"/>
    <lineage>
        <taxon>Eukaryota</taxon>
        <taxon>Fungi</taxon>
        <taxon>Fungi incertae sedis</taxon>
        <taxon>Mucoromycota</taxon>
        <taxon>Mortierellomycotina</taxon>
        <taxon>Mortierellomycetes</taxon>
        <taxon>Mortierellales</taxon>
        <taxon>Mortierellaceae</taxon>
        <taxon>Linnemannia</taxon>
    </lineage>
</organism>
<sequence length="236" mass="26973">MASQRHYRNYVAARNENDHVPVSSFDSKTNDHPNPSTTQLMDNDTPPTSSEHKHDMVKQHFIEVSGPIPFGSSDGFLGRAVCLTLGTLDCSRPLDDPENLALHRHADPERSLVPIDDQHLDYHLKDYPDVIDSVRCQAMLIHQLLDHYINGKLSIYPNARSVETLDLILNFIQPEASTLLEPVTKSVGLVCCHITFFDPVHRESNRILEYITIEYCFSPWSKKWGRRVKRDVICNK</sequence>
<dbReference type="AlphaFoldDB" id="A0A197K3U9"/>
<evidence type="ECO:0000313" key="3">
    <source>
        <dbReference type="Proteomes" id="UP000078512"/>
    </source>
</evidence>
<dbReference type="EMBL" id="KV442031">
    <property type="protein sequence ID" value="OAQ31129.1"/>
    <property type="molecule type" value="Genomic_DNA"/>
</dbReference>
<gene>
    <name evidence="2" type="ORF">K457DRAFT_17616</name>
</gene>
<accession>A0A197K3U9</accession>
<evidence type="ECO:0000313" key="2">
    <source>
        <dbReference type="EMBL" id="OAQ31129.1"/>
    </source>
</evidence>
<feature type="region of interest" description="Disordered" evidence="1">
    <location>
        <begin position="13"/>
        <end position="54"/>
    </location>
</feature>
<reference evidence="2 3" key="1">
    <citation type="submission" date="2016-05" db="EMBL/GenBank/DDBJ databases">
        <title>Genome sequencing reveals origins of a unique bacterial endosymbiosis in the earliest lineages of terrestrial Fungi.</title>
        <authorList>
            <consortium name="DOE Joint Genome Institute"/>
            <person name="Uehling J."/>
            <person name="Gryganskyi A."/>
            <person name="Hameed K."/>
            <person name="Tschaplinski T."/>
            <person name="Misztal P."/>
            <person name="Wu S."/>
            <person name="Desiro A."/>
            <person name="Vande Pol N."/>
            <person name="Du Z.-Y."/>
            <person name="Zienkiewicz A."/>
            <person name="Zienkiewicz K."/>
            <person name="Morin E."/>
            <person name="Tisserant E."/>
            <person name="Splivallo R."/>
            <person name="Hainaut M."/>
            <person name="Henrissat B."/>
            <person name="Ohm R."/>
            <person name="Kuo A."/>
            <person name="Yan J."/>
            <person name="Lipzen A."/>
            <person name="Nolan M."/>
            <person name="Labutti K."/>
            <person name="Barry K."/>
            <person name="Goldstein A."/>
            <person name="Labbe J."/>
            <person name="Schadt C."/>
            <person name="Tuskan G."/>
            <person name="Grigoriev I."/>
            <person name="Martin F."/>
            <person name="Vilgalys R."/>
            <person name="Bonito G."/>
        </authorList>
    </citation>
    <scope>NUCLEOTIDE SEQUENCE [LARGE SCALE GENOMIC DNA]</scope>
    <source>
        <strain evidence="2 3">AG-77</strain>
    </source>
</reference>
<name>A0A197K3U9_9FUNG</name>
<protein>
    <submittedName>
        <fullName evidence="2">Uncharacterized protein</fullName>
    </submittedName>
</protein>
<dbReference type="OrthoDB" id="2340688at2759"/>
<evidence type="ECO:0000256" key="1">
    <source>
        <dbReference type="SAM" id="MobiDB-lite"/>
    </source>
</evidence>